<dbReference type="PROSITE" id="PS00198">
    <property type="entry name" value="4FE4S_FER_1"/>
    <property type="match status" value="1"/>
</dbReference>
<feature type="domain" description="4Fe-4S ferredoxin-type" evidence="7">
    <location>
        <begin position="1"/>
        <end position="30"/>
    </location>
</feature>
<dbReference type="PANTHER" id="PTHR42859:SF10">
    <property type="entry name" value="DIMETHYLSULFOXIDE REDUCTASE CHAIN B"/>
    <property type="match status" value="1"/>
</dbReference>
<keyword evidence="9" id="KW-1185">Reference proteome</keyword>
<dbReference type="RefSeq" id="WP_091540142.1">
    <property type="nucleotide sequence ID" value="NZ_FMUS01000003.1"/>
</dbReference>
<dbReference type="GO" id="GO:0046872">
    <property type="term" value="F:metal ion binding"/>
    <property type="evidence" value="ECO:0007669"/>
    <property type="project" value="UniProtKB-KW"/>
</dbReference>
<dbReference type="STRING" id="1120976.SAMN03080606_00765"/>
<dbReference type="InterPro" id="IPR017896">
    <property type="entry name" value="4Fe4S_Fe-S-bd"/>
</dbReference>
<dbReference type="GO" id="GO:0051539">
    <property type="term" value="F:4 iron, 4 sulfur cluster binding"/>
    <property type="evidence" value="ECO:0007669"/>
    <property type="project" value="UniProtKB-KW"/>
</dbReference>
<keyword evidence="1" id="KW-0813">Transport</keyword>
<keyword evidence="6" id="KW-0411">Iron-sulfur</keyword>
<accession>A0A1G5CTP7</accession>
<organism evidence="8 9">
    <name type="scientific">Alkaliphilus peptidifermentans DSM 18978</name>
    <dbReference type="NCBI Taxonomy" id="1120976"/>
    <lineage>
        <taxon>Bacteria</taxon>
        <taxon>Bacillati</taxon>
        <taxon>Bacillota</taxon>
        <taxon>Clostridia</taxon>
        <taxon>Peptostreptococcales</taxon>
        <taxon>Natronincolaceae</taxon>
        <taxon>Alkaliphilus</taxon>
    </lineage>
</organism>
<dbReference type="Proteomes" id="UP000198636">
    <property type="component" value="Unassembled WGS sequence"/>
</dbReference>
<name>A0A1G5CTP7_9FIRM</name>
<evidence type="ECO:0000256" key="2">
    <source>
        <dbReference type="ARBA" id="ARBA00022485"/>
    </source>
</evidence>
<keyword evidence="4" id="KW-0249">Electron transport</keyword>
<gene>
    <name evidence="8" type="ORF">SAMN03080606_00765</name>
</gene>
<dbReference type="SUPFAM" id="SSF54862">
    <property type="entry name" value="4Fe-4S ferredoxins"/>
    <property type="match status" value="1"/>
</dbReference>
<dbReference type="EMBL" id="FMUS01000003">
    <property type="protein sequence ID" value="SCY05833.1"/>
    <property type="molecule type" value="Genomic_DNA"/>
</dbReference>
<evidence type="ECO:0000256" key="6">
    <source>
        <dbReference type="ARBA" id="ARBA00023014"/>
    </source>
</evidence>
<dbReference type="Pfam" id="PF12800">
    <property type="entry name" value="Fer4_4"/>
    <property type="match status" value="1"/>
</dbReference>
<dbReference type="InterPro" id="IPR050294">
    <property type="entry name" value="RnfB_subfamily"/>
</dbReference>
<dbReference type="AlphaFoldDB" id="A0A1G5CTP7"/>
<proteinExistence type="predicted"/>
<evidence type="ECO:0000259" key="7">
    <source>
        <dbReference type="PROSITE" id="PS51379"/>
    </source>
</evidence>
<dbReference type="InterPro" id="IPR017900">
    <property type="entry name" value="4Fe4S_Fe_S_CS"/>
</dbReference>
<evidence type="ECO:0000313" key="8">
    <source>
        <dbReference type="EMBL" id="SCY05833.1"/>
    </source>
</evidence>
<sequence length="132" mass="14780">MKLKFNTDICTECHSCELSCSMAHYDVYNTQKASLRIITKFPDSPDLAYCRHCSDALCVMACKFDALLVENQVIILDTEKCVNCGMCQDACPYDAIFKLPDDTYFKCDYCKGEFKCTKTCATGALSIAKEGE</sequence>
<dbReference type="PANTHER" id="PTHR42859">
    <property type="entry name" value="OXIDOREDUCTASE"/>
    <property type="match status" value="1"/>
</dbReference>
<dbReference type="Pfam" id="PF13247">
    <property type="entry name" value="Fer4_11"/>
    <property type="match status" value="1"/>
</dbReference>
<dbReference type="OrthoDB" id="9810688at2"/>
<dbReference type="Gene3D" id="3.30.70.20">
    <property type="match status" value="2"/>
</dbReference>
<evidence type="ECO:0000256" key="3">
    <source>
        <dbReference type="ARBA" id="ARBA00022723"/>
    </source>
</evidence>
<dbReference type="PROSITE" id="PS51379">
    <property type="entry name" value="4FE4S_FER_2"/>
    <property type="match status" value="2"/>
</dbReference>
<evidence type="ECO:0000313" key="9">
    <source>
        <dbReference type="Proteomes" id="UP000198636"/>
    </source>
</evidence>
<feature type="domain" description="4Fe-4S ferredoxin-type" evidence="7">
    <location>
        <begin position="72"/>
        <end position="102"/>
    </location>
</feature>
<evidence type="ECO:0000256" key="5">
    <source>
        <dbReference type="ARBA" id="ARBA00023004"/>
    </source>
</evidence>
<evidence type="ECO:0000256" key="4">
    <source>
        <dbReference type="ARBA" id="ARBA00022982"/>
    </source>
</evidence>
<evidence type="ECO:0000256" key="1">
    <source>
        <dbReference type="ARBA" id="ARBA00022448"/>
    </source>
</evidence>
<keyword evidence="2" id="KW-0004">4Fe-4S</keyword>
<protein>
    <submittedName>
        <fullName evidence="8">Carbon-monoxide dehydrogenase iron sulfur subunit</fullName>
    </submittedName>
</protein>
<reference evidence="8 9" key="1">
    <citation type="submission" date="2016-10" db="EMBL/GenBank/DDBJ databases">
        <authorList>
            <person name="de Groot N.N."/>
        </authorList>
    </citation>
    <scope>NUCLEOTIDE SEQUENCE [LARGE SCALE GENOMIC DNA]</scope>
    <source>
        <strain evidence="8 9">DSM 18978</strain>
    </source>
</reference>
<keyword evidence="3" id="KW-0479">Metal-binding</keyword>
<keyword evidence="5" id="KW-0408">Iron</keyword>